<feature type="domain" description="CAAX prenyl protease 2/Lysostaphin resistance protein A-like" evidence="2">
    <location>
        <begin position="144"/>
        <end position="235"/>
    </location>
</feature>
<dbReference type="AlphaFoldDB" id="A0A926NKF9"/>
<evidence type="ECO:0000259" key="2">
    <source>
        <dbReference type="Pfam" id="PF02517"/>
    </source>
</evidence>
<dbReference type="InterPro" id="IPR003675">
    <property type="entry name" value="Rce1/LyrA-like_dom"/>
</dbReference>
<dbReference type="Proteomes" id="UP000626844">
    <property type="component" value="Unassembled WGS sequence"/>
</dbReference>
<feature type="transmembrane region" description="Helical" evidence="1">
    <location>
        <begin position="225"/>
        <end position="243"/>
    </location>
</feature>
<dbReference type="PANTHER" id="PTHR36435">
    <property type="entry name" value="SLR1288 PROTEIN"/>
    <property type="match status" value="1"/>
</dbReference>
<feature type="transmembrane region" description="Helical" evidence="1">
    <location>
        <begin position="263"/>
        <end position="280"/>
    </location>
</feature>
<comment type="caution">
    <text evidence="3">The sequence shown here is derived from an EMBL/GenBank/DDBJ whole genome shotgun (WGS) entry which is preliminary data.</text>
</comment>
<feature type="transmembrane region" description="Helical" evidence="1">
    <location>
        <begin position="177"/>
        <end position="196"/>
    </location>
</feature>
<keyword evidence="4" id="KW-1185">Reference proteome</keyword>
<accession>A0A926NKF9</accession>
<dbReference type="GO" id="GO:0004175">
    <property type="term" value="F:endopeptidase activity"/>
    <property type="evidence" value="ECO:0007669"/>
    <property type="project" value="UniProtKB-ARBA"/>
</dbReference>
<keyword evidence="1" id="KW-0472">Membrane</keyword>
<evidence type="ECO:0000313" key="4">
    <source>
        <dbReference type="Proteomes" id="UP000626844"/>
    </source>
</evidence>
<keyword evidence="3" id="KW-0645">Protease</keyword>
<dbReference type="PANTHER" id="PTHR36435:SF1">
    <property type="entry name" value="CAAX AMINO TERMINAL PROTEASE FAMILY PROTEIN"/>
    <property type="match status" value="1"/>
</dbReference>
<feature type="transmembrane region" description="Helical" evidence="1">
    <location>
        <begin position="21"/>
        <end position="42"/>
    </location>
</feature>
<reference evidence="3" key="1">
    <citation type="submission" date="2020-09" db="EMBL/GenBank/DDBJ databases">
        <title>A novel bacterium of genus Bacillus, isolated from South China Sea.</title>
        <authorList>
            <person name="Huang H."/>
            <person name="Mo K."/>
            <person name="Hu Y."/>
        </authorList>
    </citation>
    <scope>NUCLEOTIDE SEQUENCE</scope>
    <source>
        <strain evidence="3">IB182487</strain>
    </source>
</reference>
<keyword evidence="1" id="KW-0812">Transmembrane</keyword>
<feature type="transmembrane region" description="Helical" evidence="1">
    <location>
        <begin position="107"/>
        <end position="127"/>
    </location>
</feature>
<feature type="transmembrane region" description="Helical" evidence="1">
    <location>
        <begin position="202"/>
        <end position="218"/>
    </location>
</feature>
<evidence type="ECO:0000256" key="1">
    <source>
        <dbReference type="SAM" id="Phobius"/>
    </source>
</evidence>
<proteinExistence type="predicted"/>
<name>A0A926NKF9_9BACI</name>
<feature type="transmembrane region" description="Helical" evidence="1">
    <location>
        <begin position="62"/>
        <end position="86"/>
    </location>
</feature>
<dbReference type="GO" id="GO:0080120">
    <property type="term" value="P:CAAX-box protein maturation"/>
    <property type="evidence" value="ECO:0007669"/>
    <property type="project" value="UniProtKB-ARBA"/>
</dbReference>
<feature type="transmembrane region" description="Helical" evidence="1">
    <location>
        <begin position="139"/>
        <end position="156"/>
    </location>
</feature>
<protein>
    <submittedName>
        <fullName evidence="3">CPBP family intramembrane metalloprotease</fullName>
    </submittedName>
</protein>
<dbReference type="InterPro" id="IPR052710">
    <property type="entry name" value="CAAX_protease"/>
</dbReference>
<organism evidence="3 4">
    <name type="scientific">Metabacillus arenae</name>
    <dbReference type="NCBI Taxonomy" id="2771434"/>
    <lineage>
        <taxon>Bacteria</taxon>
        <taxon>Bacillati</taxon>
        <taxon>Bacillota</taxon>
        <taxon>Bacilli</taxon>
        <taxon>Bacillales</taxon>
        <taxon>Bacillaceae</taxon>
        <taxon>Metabacillus</taxon>
    </lineage>
</organism>
<keyword evidence="1" id="KW-1133">Transmembrane helix</keyword>
<keyword evidence="3" id="KW-0482">Metalloprotease</keyword>
<dbReference type="Pfam" id="PF02517">
    <property type="entry name" value="Rce1-like"/>
    <property type="match status" value="1"/>
</dbReference>
<sequence length="302" mass="33766">MPYHRVLVSSERRIWRGILAIILLIGGMFFFVIAFSLIGSEIDTRVFGRVNLANGGTDFTPIYMACNFLAIAMLIPWSMMIQRWLYGLKGSIMHSVRSVFRPAVFGRALLLILPIMTLCLVIFNWYAPYTTTEWGVNDLLVIFTLSILIVPLQSAGEEYGFRGLVFQIASSWVRSPRASLIIGIVVSSVLFSAIHLPTDPWFNLYYIVLGVTFALMTWRTGGLEYAIVLHAVNNSLTYVLATVLRTDLLADVDRSAGMGGSEILLLPAAVIIFITIIVCYKTRHTGPKLTPQIIPNENQTER</sequence>
<dbReference type="EMBL" id="JACXAI010000040">
    <property type="protein sequence ID" value="MBD1382991.1"/>
    <property type="molecule type" value="Genomic_DNA"/>
</dbReference>
<gene>
    <name evidence="3" type="ORF">IC621_22580</name>
</gene>
<keyword evidence="3" id="KW-0378">Hydrolase</keyword>
<evidence type="ECO:0000313" key="3">
    <source>
        <dbReference type="EMBL" id="MBD1382991.1"/>
    </source>
</evidence>
<dbReference type="GO" id="GO:0008237">
    <property type="term" value="F:metallopeptidase activity"/>
    <property type="evidence" value="ECO:0007669"/>
    <property type="project" value="UniProtKB-KW"/>
</dbReference>